<dbReference type="RefSeq" id="WP_183349725.1">
    <property type="nucleotide sequence ID" value="NZ_BLXY01000010.1"/>
</dbReference>
<proteinExistence type="predicted"/>
<dbReference type="EMBL" id="CP096574">
    <property type="protein sequence ID" value="UPU36863.1"/>
    <property type="molecule type" value="Genomic_DNA"/>
</dbReference>
<keyword evidence="2" id="KW-1003">Cell membrane</keyword>
<dbReference type="Proteomes" id="UP000568888">
    <property type="component" value="Unassembled WGS sequence"/>
</dbReference>
<dbReference type="EMBL" id="BLXY01000010">
    <property type="protein sequence ID" value="GFO65533.1"/>
    <property type="molecule type" value="Genomic_DNA"/>
</dbReference>
<dbReference type="Proteomes" id="UP000831485">
    <property type="component" value="Chromosome"/>
</dbReference>
<reference evidence="9" key="1">
    <citation type="submission" date="2020-06" db="EMBL/GenBank/DDBJ databases">
        <title>Draft genomic sequecing of Geomonas sp. Red736.</title>
        <authorList>
            <person name="Itoh H."/>
            <person name="Xu Z.X."/>
            <person name="Ushijima N."/>
            <person name="Masuda Y."/>
            <person name="Shiratori Y."/>
            <person name="Senoo K."/>
        </authorList>
    </citation>
    <scope>NUCLEOTIDE SEQUENCE [LARGE SCALE GENOMIC DNA]</scope>
    <source>
        <strain evidence="9">Red736</strain>
    </source>
</reference>
<evidence type="ECO:0000313" key="8">
    <source>
        <dbReference type="EMBL" id="UPU36863.1"/>
    </source>
</evidence>
<dbReference type="InterPro" id="IPR004960">
    <property type="entry name" value="LipA_acyltrans"/>
</dbReference>
<keyword evidence="4 7" id="KW-0808">Transferase</keyword>
<reference evidence="7" key="2">
    <citation type="journal article" date="2021" name="Int. J. Syst. Evol. Microbiol.">
        <title>Geomonas silvestris sp. nov., Geomonas paludis sp. nov. and Geomonas limicola sp. nov., isolated from terrestrial environments, and emended description of the genus Geomonas.</title>
        <authorList>
            <person name="Itoh H."/>
            <person name="Xu Z."/>
            <person name="Masuda Y."/>
            <person name="Ushijima N."/>
            <person name="Hayakawa C."/>
            <person name="Shiratori Y."/>
            <person name="Senoo K."/>
        </authorList>
    </citation>
    <scope>NUCLEOTIDE SEQUENCE</scope>
    <source>
        <strain evidence="7">Red736</strain>
    </source>
</reference>
<dbReference type="GO" id="GO:0016746">
    <property type="term" value="F:acyltransferase activity"/>
    <property type="evidence" value="ECO:0007669"/>
    <property type="project" value="UniProtKB-KW"/>
</dbReference>
<dbReference type="PIRSF" id="PIRSF026649">
    <property type="entry name" value="MsbB"/>
    <property type="match status" value="1"/>
</dbReference>
<keyword evidence="3" id="KW-0997">Cell inner membrane</keyword>
<dbReference type="PANTHER" id="PTHR30606">
    <property type="entry name" value="LIPID A BIOSYNTHESIS LAUROYL ACYLTRANSFERASE"/>
    <property type="match status" value="1"/>
</dbReference>
<evidence type="ECO:0000256" key="2">
    <source>
        <dbReference type="ARBA" id="ARBA00022475"/>
    </source>
</evidence>
<organism evidence="7 9">
    <name type="scientific">Geomonas paludis</name>
    <dbReference type="NCBI Taxonomy" id="2740185"/>
    <lineage>
        <taxon>Bacteria</taxon>
        <taxon>Pseudomonadati</taxon>
        <taxon>Thermodesulfobacteriota</taxon>
        <taxon>Desulfuromonadia</taxon>
        <taxon>Geobacterales</taxon>
        <taxon>Geobacteraceae</taxon>
        <taxon>Geomonas</taxon>
    </lineage>
</organism>
<sequence>MLRQLRWYLEMAFFVVISSTIARLPNSIALAAGRFLGRIAFRLLGRRRKIAIANFEASLPFLERQPGWQGGSARDLARGVFENLGCCIVEVCKIYGGRGQQLIDTVEIRGAEHFDAAFAKGKGLIFITAHSGNWELLALAFGVRKHELSVVARRQDNPYLNEMIERIRKSYGNGLIYKDGALRAMFSALKKREVVGLLIDQAVQSEWGILADFLGRPAWTMCMPSLIARKSGAPLLSAFIHREGNKSVITIHPEYRLSDAEDPEVAAAEDANGLNRYIEEYVVQHPEQWYWVHKRWKNAPPAASSQTN</sequence>
<evidence type="ECO:0000313" key="7">
    <source>
        <dbReference type="EMBL" id="GFO65533.1"/>
    </source>
</evidence>
<gene>
    <name evidence="7" type="ORF">GMPD_34520</name>
    <name evidence="8" type="ORF">M1B72_03905</name>
</gene>
<dbReference type="AlphaFoldDB" id="A0A6V8N197"/>
<dbReference type="CDD" id="cd07984">
    <property type="entry name" value="LPLAT_LABLAT-like"/>
    <property type="match status" value="1"/>
</dbReference>
<evidence type="ECO:0000256" key="1">
    <source>
        <dbReference type="ARBA" id="ARBA00004533"/>
    </source>
</evidence>
<dbReference type="Pfam" id="PF03279">
    <property type="entry name" value="Lip_A_acyltrans"/>
    <property type="match status" value="1"/>
</dbReference>
<keyword evidence="5" id="KW-0472">Membrane</keyword>
<evidence type="ECO:0000256" key="3">
    <source>
        <dbReference type="ARBA" id="ARBA00022519"/>
    </source>
</evidence>
<protein>
    <submittedName>
        <fullName evidence="7">Lipid A biosynthesis acyltransferase</fullName>
    </submittedName>
    <submittedName>
        <fullName evidence="8">Lysophospholipid acyltransferase family protein</fullName>
    </submittedName>
</protein>
<accession>A0A6V8N197</accession>
<reference evidence="8" key="3">
    <citation type="submission" date="2022-04" db="EMBL/GenBank/DDBJ databases">
        <authorList>
            <person name="Liu G."/>
        </authorList>
    </citation>
    <scope>NUCLEOTIDE SEQUENCE</scope>
    <source>
        <strain evidence="8">RG22</strain>
    </source>
</reference>
<name>A0A6V8N197_9BACT</name>
<comment type="subcellular location">
    <subcellularLocation>
        <location evidence="1">Cell inner membrane</location>
    </subcellularLocation>
</comment>
<keyword evidence="10" id="KW-1185">Reference proteome</keyword>
<dbReference type="GO" id="GO:0005886">
    <property type="term" value="C:plasma membrane"/>
    <property type="evidence" value="ECO:0007669"/>
    <property type="project" value="UniProtKB-SubCell"/>
</dbReference>
<evidence type="ECO:0000256" key="6">
    <source>
        <dbReference type="ARBA" id="ARBA00023315"/>
    </source>
</evidence>
<evidence type="ECO:0000256" key="5">
    <source>
        <dbReference type="ARBA" id="ARBA00023136"/>
    </source>
</evidence>
<evidence type="ECO:0000313" key="10">
    <source>
        <dbReference type="Proteomes" id="UP000831485"/>
    </source>
</evidence>
<evidence type="ECO:0000313" key="9">
    <source>
        <dbReference type="Proteomes" id="UP000568888"/>
    </source>
</evidence>
<keyword evidence="6 7" id="KW-0012">Acyltransferase</keyword>
<evidence type="ECO:0000256" key="4">
    <source>
        <dbReference type="ARBA" id="ARBA00022679"/>
    </source>
</evidence>
<dbReference type="PANTHER" id="PTHR30606:SF9">
    <property type="entry name" value="LIPID A BIOSYNTHESIS LAUROYLTRANSFERASE"/>
    <property type="match status" value="1"/>
</dbReference>
<dbReference type="GO" id="GO:0009247">
    <property type="term" value="P:glycolipid biosynthetic process"/>
    <property type="evidence" value="ECO:0007669"/>
    <property type="project" value="UniProtKB-ARBA"/>
</dbReference>